<evidence type="ECO:0000313" key="4">
    <source>
        <dbReference type="Proteomes" id="UP000267096"/>
    </source>
</evidence>
<dbReference type="SUPFAM" id="SSF56024">
    <property type="entry name" value="Phospholipase D/nuclease"/>
    <property type="match status" value="1"/>
</dbReference>
<keyword evidence="4" id="KW-1185">Reference proteome</keyword>
<dbReference type="InterPro" id="IPR032803">
    <property type="entry name" value="PLDc_3"/>
</dbReference>
<evidence type="ECO:0000259" key="2">
    <source>
        <dbReference type="PROSITE" id="PS50035"/>
    </source>
</evidence>
<name>A0A0M3JFU7_ANISI</name>
<evidence type="ECO:0000313" key="5">
    <source>
        <dbReference type="WBParaSite" id="ASIM_0000650101-mRNA-1"/>
    </source>
</evidence>
<dbReference type="PANTHER" id="PTHR10185">
    <property type="entry name" value="PHOSPHOLIPASE D - RELATED"/>
    <property type="match status" value="1"/>
</dbReference>
<proteinExistence type="inferred from homology"/>
<dbReference type="Gene3D" id="3.30.870.10">
    <property type="entry name" value="Endonuclease Chain A"/>
    <property type="match status" value="1"/>
</dbReference>
<sequence length="119" mass="13345">MVSRLNISLRTAILGILHTKAWLVDDQHLYIGSANIDWRSLKQVKELGVAFFNCPCVAADARKLFDVYWQMGAPNSQIPAKWPADLATVFNANNPISATLNQQQSAVYLSVCFFPCFLR</sequence>
<evidence type="ECO:0000256" key="1">
    <source>
        <dbReference type="ARBA" id="ARBA00008664"/>
    </source>
</evidence>
<dbReference type="WBParaSite" id="ASIM_0000650101-mRNA-1">
    <property type="protein sequence ID" value="ASIM_0000650101-mRNA-1"/>
    <property type="gene ID" value="ASIM_0000650101"/>
</dbReference>
<protein>
    <submittedName>
        <fullName evidence="5">PLD phosphodiesterase domain-containing protein</fullName>
    </submittedName>
</protein>
<dbReference type="InterPro" id="IPR001736">
    <property type="entry name" value="PLipase_D/transphosphatidylase"/>
</dbReference>
<dbReference type="AlphaFoldDB" id="A0A0M3JFU7"/>
<feature type="domain" description="PLD phosphodiesterase" evidence="2">
    <location>
        <begin position="13"/>
        <end position="40"/>
    </location>
</feature>
<dbReference type="OrthoDB" id="5801224at2759"/>
<dbReference type="Proteomes" id="UP000267096">
    <property type="component" value="Unassembled WGS sequence"/>
</dbReference>
<reference evidence="5" key="1">
    <citation type="submission" date="2017-02" db="UniProtKB">
        <authorList>
            <consortium name="WormBaseParasite"/>
        </authorList>
    </citation>
    <scope>IDENTIFICATION</scope>
</reference>
<dbReference type="Pfam" id="PF13918">
    <property type="entry name" value="PLDc_3"/>
    <property type="match status" value="1"/>
</dbReference>
<dbReference type="PROSITE" id="PS50035">
    <property type="entry name" value="PLD"/>
    <property type="match status" value="1"/>
</dbReference>
<gene>
    <name evidence="3" type="ORF">ASIM_LOCUS6286</name>
</gene>
<evidence type="ECO:0000313" key="3">
    <source>
        <dbReference type="EMBL" id="VDK26796.1"/>
    </source>
</evidence>
<reference evidence="3 4" key="2">
    <citation type="submission" date="2018-11" db="EMBL/GenBank/DDBJ databases">
        <authorList>
            <consortium name="Pathogen Informatics"/>
        </authorList>
    </citation>
    <scope>NUCLEOTIDE SEQUENCE [LARGE SCALE GENOMIC DNA]</scope>
</reference>
<accession>A0A0M3JFU7</accession>
<dbReference type="PANTHER" id="PTHR10185:SF17">
    <property type="entry name" value="GM01519P-RELATED"/>
    <property type="match status" value="1"/>
</dbReference>
<dbReference type="InterPro" id="IPR050874">
    <property type="entry name" value="Diverse_PLD-related"/>
</dbReference>
<dbReference type="GO" id="GO:0003824">
    <property type="term" value="F:catalytic activity"/>
    <property type="evidence" value="ECO:0007669"/>
    <property type="project" value="InterPro"/>
</dbReference>
<dbReference type="SMART" id="SM00155">
    <property type="entry name" value="PLDc"/>
    <property type="match status" value="1"/>
</dbReference>
<dbReference type="EMBL" id="UYRR01013451">
    <property type="protein sequence ID" value="VDK26796.1"/>
    <property type="molecule type" value="Genomic_DNA"/>
</dbReference>
<organism evidence="5">
    <name type="scientific">Anisakis simplex</name>
    <name type="common">Herring worm</name>
    <dbReference type="NCBI Taxonomy" id="6269"/>
    <lineage>
        <taxon>Eukaryota</taxon>
        <taxon>Metazoa</taxon>
        <taxon>Ecdysozoa</taxon>
        <taxon>Nematoda</taxon>
        <taxon>Chromadorea</taxon>
        <taxon>Rhabditida</taxon>
        <taxon>Spirurina</taxon>
        <taxon>Ascaridomorpha</taxon>
        <taxon>Ascaridoidea</taxon>
        <taxon>Anisakidae</taxon>
        <taxon>Anisakis</taxon>
        <taxon>Anisakis simplex complex</taxon>
    </lineage>
</organism>
<comment type="similarity">
    <text evidence="1">Belongs to the phospholipase D family.</text>
</comment>